<feature type="binding site" evidence="3">
    <location>
        <position position="291"/>
    </location>
    <ligand>
        <name>NAD(+)</name>
        <dbReference type="ChEBI" id="CHEBI:57540"/>
    </ligand>
</feature>
<dbReference type="SUPFAM" id="SSF55347">
    <property type="entry name" value="Glyceraldehyde-3-phosphate dehydrogenase-like, C-terminal domain"/>
    <property type="match status" value="1"/>
</dbReference>
<keyword evidence="2 3" id="KW-0520">NAD</keyword>
<protein>
    <recommendedName>
        <fullName evidence="3">Acetaldehyde dehydrogenase</fullName>
        <ecNumber evidence="3">1.2.1.10</ecNumber>
    </recommendedName>
    <alternativeName>
        <fullName evidence="3">Acetaldehyde dehydrogenase [acetylating]</fullName>
    </alternativeName>
</protein>
<dbReference type="Gene3D" id="3.30.360.10">
    <property type="entry name" value="Dihydrodipicolinate Reductase, domain 2"/>
    <property type="match status" value="1"/>
</dbReference>
<evidence type="ECO:0000313" key="5">
    <source>
        <dbReference type="EMBL" id="WSE34759.1"/>
    </source>
</evidence>
<dbReference type="RefSeq" id="WP_326837567.1">
    <property type="nucleotide sequence ID" value="NZ_CP142149.1"/>
</dbReference>
<name>A0ABZ1IMJ5_9PSEU</name>
<dbReference type="Proteomes" id="UP001330812">
    <property type="component" value="Chromosome"/>
</dbReference>
<dbReference type="InterPro" id="IPR015426">
    <property type="entry name" value="Acetylaldehyde_DH_C"/>
</dbReference>
<accession>A0ABZ1IMJ5</accession>
<dbReference type="HAMAP" id="MF_01657">
    <property type="entry name" value="Ac_ald_DH_ac"/>
    <property type="match status" value="1"/>
</dbReference>
<dbReference type="SMART" id="SM00859">
    <property type="entry name" value="Semialdhyde_dh"/>
    <property type="match status" value="1"/>
</dbReference>
<dbReference type="CDD" id="cd23933">
    <property type="entry name" value="ALDH_C"/>
    <property type="match status" value="1"/>
</dbReference>
<feature type="domain" description="Semialdehyde dehydrogenase NAD-binding" evidence="4">
    <location>
        <begin position="8"/>
        <end position="123"/>
    </location>
</feature>
<evidence type="ECO:0000256" key="1">
    <source>
        <dbReference type="ARBA" id="ARBA00009244"/>
    </source>
</evidence>
<dbReference type="EC" id="1.2.1.10" evidence="3"/>
<dbReference type="InterPro" id="IPR036291">
    <property type="entry name" value="NAD(P)-bd_dom_sf"/>
</dbReference>
<evidence type="ECO:0000256" key="2">
    <source>
        <dbReference type="ARBA" id="ARBA00023027"/>
    </source>
</evidence>
<comment type="catalytic activity">
    <reaction evidence="3">
        <text>acetaldehyde + NAD(+) + CoA = acetyl-CoA + NADH + H(+)</text>
        <dbReference type="Rhea" id="RHEA:23288"/>
        <dbReference type="ChEBI" id="CHEBI:15343"/>
        <dbReference type="ChEBI" id="CHEBI:15378"/>
        <dbReference type="ChEBI" id="CHEBI:57287"/>
        <dbReference type="ChEBI" id="CHEBI:57288"/>
        <dbReference type="ChEBI" id="CHEBI:57540"/>
        <dbReference type="ChEBI" id="CHEBI:57945"/>
        <dbReference type="EC" id="1.2.1.10"/>
    </reaction>
</comment>
<feature type="active site" description="Acyl-thioester intermediate" evidence="3">
    <location>
        <position position="131"/>
    </location>
</feature>
<dbReference type="NCBIfam" id="NF006157">
    <property type="entry name" value="PRK08300.1"/>
    <property type="match status" value="1"/>
</dbReference>
<proteinExistence type="inferred from homology"/>
<reference evidence="5 6" key="1">
    <citation type="journal article" date="2015" name="Int. J. Syst. Evol. Microbiol.">
        <title>Amycolatopsis rhabdoformis sp. nov., an actinomycete isolated from a tropical forest soil.</title>
        <authorList>
            <person name="Souza W.R."/>
            <person name="Silva R.E."/>
            <person name="Goodfellow M."/>
            <person name="Busarakam K."/>
            <person name="Figueiro F.S."/>
            <person name="Ferreira D."/>
            <person name="Rodrigues-Filho E."/>
            <person name="Moraes L.A.B."/>
            <person name="Zucchi T.D."/>
        </authorList>
    </citation>
    <scope>NUCLEOTIDE SEQUENCE [LARGE SCALE GENOMIC DNA]</scope>
    <source>
        <strain evidence="5 6">NCIMB 14900</strain>
    </source>
</reference>
<evidence type="ECO:0000259" key="4">
    <source>
        <dbReference type="SMART" id="SM00859"/>
    </source>
</evidence>
<sequence>MNGNRPVKVVIVGPGNIGTDLAYKVLRSPKLELAGMVGVDPASDGLRRMRDLGVRTTSNGVAAMGDWADLDEIVIAFDATSAGAHRANSGLLTGWGIRVIDLTPAAIGPMVVPAVNLDAHADAVNVNMVTCAGQATIPVVAAVSRVAAVEYAEIVASLSSRSAGPGTRANIDETTITTSKALEVVGGARIGKAFVILNPADPPVLMRDTVHCLVDDVDETAVRESIHEMVRAVSAYVPGYRLKHEIQVAPLGADVPLRGIDKSLESRARTQITTYLEVEGAADYLPAYAGNLDIMTAAALGTAERYASLTNTGATL</sequence>
<dbReference type="PIRSF" id="PIRSF015689">
    <property type="entry name" value="Actaldh_dh_actl"/>
    <property type="match status" value="1"/>
</dbReference>
<dbReference type="GO" id="GO:0008774">
    <property type="term" value="F:acetaldehyde dehydrogenase (acetylating) activity"/>
    <property type="evidence" value="ECO:0007669"/>
    <property type="project" value="UniProtKB-EC"/>
</dbReference>
<dbReference type="Pfam" id="PF09290">
    <property type="entry name" value="AcetDehyd-dimer"/>
    <property type="match status" value="1"/>
</dbReference>
<keyword evidence="3 5" id="KW-0560">Oxidoreductase</keyword>
<evidence type="ECO:0000256" key="3">
    <source>
        <dbReference type="HAMAP-Rule" id="MF_01657"/>
    </source>
</evidence>
<comment type="caution">
    <text evidence="3">Lacks conserved residue(s) required for the propagation of feature annotation.</text>
</comment>
<gene>
    <name evidence="5" type="ORF">VSH64_22205</name>
</gene>
<dbReference type="InterPro" id="IPR003361">
    <property type="entry name" value="Acetaldehyde_dehydrogenase"/>
</dbReference>
<keyword evidence="6" id="KW-1185">Reference proteome</keyword>
<evidence type="ECO:0000313" key="6">
    <source>
        <dbReference type="Proteomes" id="UP001330812"/>
    </source>
</evidence>
<dbReference type="NCBIfam" id="TIGR03215">
    <property type="entry name" value="ac_ald_DH_ac"/>
    <property type="match status" value="1"/>
</dbReference>
<dbReference type="EMBL" id="CP142149">
    <property type="protein sequence ID" value="WSE34759.1"/>
    <property type="molecule type" value="Genomic_DNA"/>
</dbReference>
<feature type="binding site" evidence="3">
    <location>
        <begin position="162"/>
        <end position="170"/>
    </location>
    <ligand>
        <name>NAD(+)</name>
        <dbReference type="ChEBI" id="CHEBI:57540"/>
    </ligand>
</feature>
<keyword evidence="3" id="KW-0058">Aromatic hydrocarbons catabolism</keyword>
<comment type="similarity">
    <text evidence="1 3">Belongs to the acetaldehyde dehydrogenase family.</text>
</comment>
<dbReference type="SUPFAM" id="SSF51735">
    <property type="entry name" value="NAD(P)-binding Rossmann-fold domains"/>
    <property type="match status" value="1"/>
</dbReference>
<dbReference type="Gene3D" id="3.40.50.720">
    <property type="entry name" value="NAD(P)-binding Rossmann-like Domain"/>
    <property type="match status" value="1"/>
</dbReference>
<dbReference type="InterPro" id="IPR000534">
    <property type="entry name" value="Semialdehyde_DH_NAD-bd"/>
</dbReference>
<organism evidence="5 6">
    <name type="scientific">Amycolatopsis rhabdoformis</name>
    <dbReference type="NCBI Taxonomy" id="1448059"/>
    <lineage>
        <taxon>Bacteria</taxon>
        <taxon>Bacillati</taxon>
        <taxon>Actinomycetota</taxon>
        <taxon>Actinomycetes</taxon>
        <taxon>Pseudonocardiales</taxon>
        <taxon>Pseudonocardiaceae</taxon>
        <taxon>Amycolatopsis</taxon>
    </lineage>
</organism>